<keyword evidence="3 6" id="KW-0812">Transmembrane</keyword>
<dbReference type="InterPro" id="IPR050911">
    <property type="entry name" value="DRAM/TMEM150_Autophagy_Mod"/>
</dbReference>
<comment type="subcellular location">
    <subcellularLocation>
        <location evidence="1">Endomembrane system</location>
        <topology evidence="1">Multi-pass membrane protein</topology>
    </subcellularLocation>
</comment>
<dbReference type="InParanoid" id="A0A6P8IXX2"/>
<dbReference type="GO" id="GO:0012505">
    <property type="term" value="C:endomembrane system"/>
    <property type="evidence" value="ECO:0007669"/>
    <property type="project" value="UniProtKB-SubCell"/>
</dbReference>
<keyword evidence="5 6" id="KW-0472">Membrane</keyword>
<proteinExistence type="inferred from homology"/>
<gene>
    <name evidence="9" type="primary">LOC116306384</name>
</gene>
<dbReference type="Pfam" id="PF10277">
    <property type="entry name" value="Frag1"/>
    <property type="match status" value="1"/>
</dbReference>
<dbReference type="PANTHER" id="PTHR21324">
    <property type="entry name" value="FASTING-INDUCIBLE INTEGRAL MEMBRANE PROTEIN TM6P1-RELATED"/>
    <property type="match status" value="1"/>
</dbReference>
<dbReference type="PANTHER" id="PTHR21324:SF2">
    <property type="entry name" value="EG:22E5.9 PROTEIN"/>
    <property type="match status" value="1"/>
</dbReference>
<dbReference type="RefSeq" id="XP_031572291.1">
    <property type="nucleotide sequence ID" value="XM_031716431.1"/>
</dbReference>
<evidence type="ECO:0000259" key="7">
    <source>
        <dbReference type="Pfam" id="PF10277"/>
    </source>
</evidence>
<dbReference type="FunCoup" id="A0A6P8IXX2">
    <property type="interactions" value="1296"/>
</dbReference>
<evidence type="ECO:0000256" key="4">
    <source>
        <dbReference type="ARBA" id="ARBA00022989"/>
    </source>
</evidence>
<feature type="transmembrane region" description="Helical" evidence="6">
    <location>
        <begin position="97"/>
        <end position="118"/>
    </location>
</feature>
<organism evidence="8 9">
    <name type="scientific">Actinia tenebrosa</name>
    <name type="common">Australian red waratah sea anemone</name>
    <dbReference type="NCBI Taxonomy" id="6105"/>
    <lineage>
        <taxon>Eukaryota</taxon>
        <taxon>Metazoa</taxon>
        <taxon>Cnidaria</taxon>
        <taxon>Anthozoa</taxon>
        <taxon>Hexacorallia</taxon>
        <taxon>Actiniaria</taxon>
        <taxon>Actiniidae</taxon>
        <taxon>Actinia</taxon>
    </lineage>
</organism>
<feature type="transmembrane region" description="Helical" evidence="6">
    <location>
        <begin position="124"/>
        <end position="145"/>
    </location>
</feature>
<dbReference type="OrthoDB" id="191706at2759"/>
<dbReference type="InterPro" id="IPR019402">
    <property type="entry name" value="CWH43_N"/>
</dbReference>
<sequence length="272" mass="30650">MFTNMAITYLQYLPILLGGLAVISFFTSYGMAVHEKHVDALFPYISDAGARPPESCIFGQFLNMAAVIAFVAMYLHYKHIKEFNITQTPIIQKLNMFSLWLSAFACLGMSMVANFQYINSEAPHFVGAFMVFCLGIAYCWIQSYITYKMRAQGMSSTLALVTRFFLSFAATVFFLITIIAAAVASSEYKKRKVPTPTPVVSTTPHMKWNKSDPGYKNHLASTFGEWLMAISFLLFFLTYYREFKKIVITIKVAPKDSEIFFPTEDNSGAVVA</sequence>
<accession>A0A6P8IXX2</accession>
<evidence type="ECO:0000256" key="1">
    <source>
        <dbReference type="ARBA" id="ARBA00004127"/>
    </source>
</evidence>
<evidence type="ECO:0000313" key="9">
    <source>
        <dbReference type="RefSeq" id="XP_031572291.1"/>
    </source>
</evidence>
<keyword evidence="8" id="KW-1185">Reference proteome</keyword>
<feature type="transmembrane region" description="Helical" evidence="6">
    <location>
        <begin position="57"/>
        <end position="77"/>
    </location>
</feature>
<feature type="transmembrane region" description="Helical" evidence="6">
    <location>
        <begin position="12"/>
        <end position="32"/>
    </location>
</feature>
<keyword evidence="4 6" id="KW-1133">Transmembrane helix</keyword>
<dbReference type="GeneID" id="116306384"/>
<comment type="similarity">
    <text evidence="2">Belongs to the DRAM/TMEM150 family.</text>
</comment>
<dbReference type="Proteomes" id="UP000515163">
    <property type="component" value="Unplaced"/>
</dbReference>
<dbReference type="AlphaFoldDB" id="A0A6P8IXX2"/>
<evidence type="ECO:0000256" key="5">
    <source>
        <dbReference type="ARBA" id="ARBA00023136"/>
    </source>
</evidence>
<name>A0A6P8IXX2_ACTTE</name>
<feature type="transmembrane region" description="Helical" evidence="6">
    <location>
        <begin position="223"/>
        <end position="240"/>
    </location>
</feature>
<protein>
    <submittedName>
        <fullName evidence="9">DNA damage-regulated autophagy modulator protein 2-like isoform X1</fullName>
    </submittedName>
</protein>
<evidence type="ECO:0000313" key="8">
    <source>
        <dbReference type="Proteomes" id="UP000515163"/>
    </source>
</evidence>
<evidence type="ECO:0000256" key="2">
    <source>
        <dbReference type="ARBA" id="ARBA00006565"/>
    </source>
</evidence>
<reference evidence="9" key="1">
    <citation type="submission" date="2025-08" db="UniProtKB">
        <authorList>
            <consortium name="RefSeq"/>
        </authorList>
    </citation>
    <scope>IDENTIFICATION</scope>
    <source>
        <tissue evidence="9">Tentacle</tissue>
    </source>
</reference>
<feature type="transmembrane region" description="Helical" evidence="6">
    <location>
        <begin position="157"/>
        <end position="184"/>
    </location>
</feature>
<dbReference type="KEGG" id="aten:116306384"/>
<feature type="domain" description="CWH43-like N-terminal" evidence="7">
    <location>
        <begin position="10"/>
        <end position="246"/>
    </location>
</feature>
<evidence type="ECO:0000256" key="6">
    <source>
        <dbReference type="SAM" id="Phobius"/>
    </source>
</evidence>
<evidence type="ECO:0000256" key="3">
    <source>
        <dbReference type="ARBA" id="ARBA00022692"/>
    </source>
</evidence>